<dbReference type="AlphaFoldDB" id="A0A7W9QIW8"/>
<evidence type="ECO:0000313" key="2">
    <source>
        <dbReference type="EMBL" id="MBB5940077.1"/>
    </source>
</evidence>
<feature type="region of interest" description="Disordered" evidence="1">
    <location>
        <begin position="128"/>
        <end position="154"/>
    </location>
</feature>
<dbReference type="EMBL" id="JACHJL010000033">
    <property type="protein sequence ID" value="MBB5940077.1"/>
    <property type="molecule type" value="Genomic_DNA"/>
</dbReference>
<sequence>MSLKQALSNATASLKPFRLAIGQTATAVGRLRKSSGDASGAVGKVKTSAGQVAPALKKMKGDADKLHASLGKLKTSATQSGGGLDKVKTAARNADGGIGKARGGADRLTKSLDKLKGAAHRAKGELQNVKRQADAVERSVGKAGKGADRTGKSMGGLGKGLKGANLAQKALNLTMAASPFGLVMALLAPLIAQFINMDKVVAVAKRGFSAAMKAISSATSSMINFIKPLLKMAVNLYTTPIRGMIIALNGAIGGLNGIKVSIPDWVPKYGGRSFGLDIPKLPNIPALAQGGLVEARTGGTLALIGEAGEAEAVLPLSKLERMFGQGGPASGAALHRLVQAVERLAERPVHVQVDSQTIARAVLVGQRQLARR</sequence>
<dbReference type="Gene3D" id="1.10.287.950">
    <property type="entry name" value="Methyl-accepting chemotaxis protein"/>
    <property type="match status" value="1"/>
</dbReference>
<comment type="caution">
    <text evidence="2">The sequence shown here is derived from an EMBL/GenBank/DDBJ whole genome shotgun (WGS) entry which is preliminary data.</text>
</comment>
<organism evidence="2 3">
    <name type="scientific">Streptomyces zagrosensis</name>
    <dbReference type="NCBI Taxonomy" id="1042984"/>
    <lineage>
        <taxon>Bacteria</taxon>
        <taxon>Bacillati</taxon>
        <taxon>Actinomycetota</taxon>
        <taxon>Actinomycetes</taxon>
        <taxon>Kitasatosporales</taxon>
        <taxon>Streptomycetaceae</taxon>
        <taxon>Streptomyces</taxon>
    </lineage>
</organism>
<keyword evidence="3" id="KW-1185">Reference proteome</keyword>
<dbReference type="Proteomes" id="UP000588098">
    <property type="component" value="Unassembled WGS sequence"/>
</dbReference>
<protein>
    <recommendedName>
        <fullName evidence="4">Phage tail protein</fullName>
    </recommendedName>
</protein>
<accession>A0A7W9QIW8</accession>
<gene>
    <name evidence="2" type="ORF">FHS42_007175</name>
</gene>
<evidence type="ECO:0000256" key="1">
    <source>
        <dbReference type="SAM" id="MobiDB-lite"/>
    </source>
</evidence>
<evidence type="ECO:0008006" key="4">
    <source>
        <dbReference type="Google" id="ProtNLM"/>
    </source>
</evidence>
<proteinExistence type="predicted"/>
<evidence type="ECO:0000313" key="3">
    <source>
        <dbReference type="Proteomes" id="UP000588098"/>
    </source>
</evidence>
<dbReference type="RefSeq" id="WP_184579928.1">
    <property type="nucleotide sequence ID" value="NZ_JACHJL010000033.1"/>
</dbReference>
<name>A0A7W9QIW8_9ACTN</name>
<reference evidence="2 3" key="1">
    <citation type="submission" date="2020-08" db="EMBL/GenBank/DDBJ databases">
        <title>Genomic Encyclopedia of Type Strains, Phase III (KMG-III): the genomes of soil and plant-associated and newly described type strains.</title>
        <authorList>
            <person name="Whitman W."/>
        </authorList>
    </citation>
    <scope>NUCLEOTIDE SEQUENCE [LARGE SCALE GENOMIC DNA]</scope>
    <source>
        <strain evidence="2 3">CECT 8305</strain>
    </source>
</reference>
<feature type="compositionally biased region" description="Basic and acidic residues" evidence="1">
    <location>
        <begin position="131"/>
        <end position="151"/>
    </location>
</feature>